<name>A0ABU8HBB5_9BACI</name>
<proteinExistence type="predicted"/>
<keyword evidence="2" id="KW-1185">Reference proteome</keyword>
<gene>
    <name evidence="1" type="ORF">WAK64_05750</name>
</gene>
<accession>A0ABU8HBB5</accession>
<reference evidence="1 2" key="1">
    <citation type="journal article" date="2018" name="J. Microbiol.">
        <title>Bacillus spongiae sp. nov., isolated from sponge of Jeju Island.</title>
        <authorList>
            <person name="Lee G.E."/>
            <person name="Im W.T."/>
            <person name="Park J.S."/>
        </authorList>
    </citation>
    <scope>NUCLEOTIDE SEQUENCE [LARGE SCALE GENOMIC DNA]</scope>
    <source>
        <strain evidence="1 2">135PIL107-10</strain>
    </source>
</reference>
<dbReference type="EMBL" id="JBBAXC010000003">
    <property type="protein sequence ID" value="MEI5906560.1"/>
    <property type="molecule type" value="Genomic_DNA"/>
</dbReference>
<evidence type="ECO:0000313" key="2">
    <source>
        <dbReference type="Proteomes" id="UP001312865"/>
    </source>
</evidence>
<organism evidence="1 2">
    <name type="scientific">Bacillus spongiae</name>
    <dbReference type="NCBI Taxonomy" id="2683610"/>
    <lineage>
        <taxon>Bacteria</taxon>
        <taxon>Bacillati</taxon>
        <taxon>Bacillota</taxon>
        <taxon>Bacilli</taxon>
        <taxon>Bacillales</taxon>
        <taxon>Bacillaceae</taxon>
        <taxon>Bacillus</taxon>
    </lineage>
</organism>
<sequence>MGYMLPYPKYVYQQYAVRDIPNDYDPYNIIKVTRTSLQKLNSNDVSQENFQRKTYTITSTKEISPHVLADLTGKGKYINKSI</sequence>
<comment type="caution">
    <text evidence="1">The sequence shown here is derived from an EMBL/GenBank/DDBJ whole genome shotgun (WGS) entry which is preliminary data.</text>
</comment>
<evidence type="ECO:0000313" key="1">
    <source>
        <dbReference type="EMBL" id="MEI5906560.1"/>
    </source>
</evidence>
<dbReference type="Proteomes" id="UP001312865">
    <property type="component" value="Unassembled WGS sequence"/>
</dbReference>
<dbReference type="RefSeq" id="WP_336585987.1">
    <property type="nucleotide sequence ID" value="NZ_JBBAXC010000003.1"/>
</dbReference>
<protein>
    <submittedName>
        <fullName evidence="1">Uncharacterized protein</fullName>
    </submittedName>
</protein>